<evidence type="ECO:0000313" key="1">
    <source>
        <dbReference type="EMBL" id="TEB45463.1"/>
    </source>
</evidence>
<reference evidence="1 2" key="1">
    <citation type="journal article" date="2018" name="Syst. Appl. Microbiol.">
        <title>Flavobacterium circumlabens sp. nov. and Flavobacterium cupreum sp. nov., two psychrotrophic species isolated from Antarctic environmental samples.</title>
        <authorList>
            <person name="Kralova S."/>
            <person name="Busse H.J."/>
            <person name="Svec P."/>
            <person name="Maslanova I."/>
            <person name="Stankova E."/>
            <person name="Bartak M."/>
            <person name="Sedlacek I."/>
        </authorList>
    </citation>
    <scope>NUCLEOTIDE SEQUENCE [LARGE SCALE GENOMIC DNA]</scope>
    <source>
        <strain evidence="1 2">CCM 8828</strain>
    </source>
</reference>
<sequence length="210" mass="23979">MVNFKNSAIMKLVILNFNKNKFQIPILKQADQLEFKNWEFKILGFATVFCLMCCFLLGCDTIYKNNSNPLSIKADSSLSQSLRVEGVLAVFPSLKEVHINTKNSKILKEEILVLIFHDKKELLAFRNKISRESNQSIETVKSKIDTQKENYAIVPATSTSPYVLSLSNITVFKEGLWIVFYSETSQDVETFLEFKRIGVNEIPKTSIIPI</sequence>
<organism evidence="1 2">
    <name type="scientific">Flavobacterium circumlabens</name>
    <dbReference type="NCBI Taxonomy" id="2133765"/>
    <lineage>
        <taxon>Bacteria</taxon>
        <taxon>Pseudomonadati</taxon>
        <taxon>Bacteroidota</taxon>
        <taxon>Flavobacteriia</taxon>
        <taxon>Flavobacteriales</taxon>
        <taxon>Flavobacteriaceae</taxon>
        <taxon>Flavobacterium</taxon>
    </lineage>
</organism>
<accession>A0A4Y7UG73</accession>
<dbReference type="AlphaFoldDB" id="A0A4Y7UG73"/>
<dbReference type="Proteomes" id="UP000298340">
    <property type="component" value="Unassembled WGS sequence"/>
</dbReference>
<comment type="caution">
    <text evidence="1">The sequence shown here is derived from an EMBL/GenBank/DDBJ whole genome shotgun (WGS) entry which is preliminary data.</text>
</comment>
<evidence type="ECO:0000313" key="2">
    <source>
        <dbReference type="Proteomes" id="UP000298340"/>
    </source>
</evidence>
<protein>
    <submittedName>
        <fullName evidence="1">Uncharacterized protein</fullName>
    </submittedName>
</protein>
<proteinExistence type="predicted"/>
<dbReference type="EMBL" id="QWDN01000001">
    <property type="protein sequence ID" value="TEB45463.1"/>
    <property type="molecule type" value="Genomic_DNA"/>
</dbReference>
<name>A0A4Y7UG73_9FLAO</name>
<gene>
    <name evidence="1" type="ORF">D0809_00160</name>
</gene>